<dbReference type="OrthoDB" id="3175972at2"/>
<evidence type="ECO:0000256" key="2">
    <source>
        <dbReference type="ARBA" id="ARBA00022475"/>
    </source>
</evidence>
<dbReference type="PIRSF" id="PIRSF006324">
    <property type="entry name" value="LeuE"/>
    <property type="match status" value="1"/>
</dbReference>
<evidence type="ECO:0000256" key="5">
    <source>
        <dbReference type="ARBA" id="ARBA00023136"/>
    </source>
</evidence>
<feature type="transmembrane region" description="Helical" evidence="6">
    <location>
        <begin position="71"/>
        <end position="89"/>
    </location>
</feature>
<evidence type="ECO:0000313" key="7">
    <source>
        <dbReference type="EMBL" id="SKB06292.1"/>
    </source>
</evidence>
<organism evidence="7 8">
    <name type="scientific">Aeromicrobium choanae</name>
    <dbReference type="NCBI Taxonomy" id="1736691"/>
    <lineage>
        <taxon>Bacteria</taxon>
        <taxon>Bacillati</taxon>
        <taxon>Actinomycetota</taxon>
        <taxon>Actinomycetes</taxon>
        <taxon>Propionibacteriales</taxon>
        <taxon>Nocardioidaceae</taxon>
        <taxon>Aeromicrobium</taxon>
    </lineage>
</organism>
<evidence type="ECO:0000256" key="3">
    <source>
        <dbReference type="ARBA" id="ARBA00022692"/>
    </source>
</evidence>
<evidence type="ECO:0000313" key="8">
    <source>
        <dbReference type="Proteomes" id="UP000191040"/>
    </source>
</evidence>
<keyword evidence="2" id="KW-1003">Cell membrane</keyword>
<dbReference type="PANTHER" id="PTHR30086">
    <property type="entry name" value="ARGININE EXPORTER PROTEIN ARGO"/>
    <property type="match status" value="1"/>
</dbReference>
<keyword evidence="5 6" id="KW-0472">Membrane</keyword>
<feature type="transmembrane region" description="Helical" evidence="6">
    <location>
        <begin position="119"/>
        <end position="140"/>
    </location>
</feature>
<dbReference type="GO" id="GO:0015171">
    <property type="term" value="F:amino acid transmembrane transporter activity"/>
    <property type="evidence" value="ECO:0007669"/>
    <property type="project" value="TreeGrafter"/>
</dbReference>
<dbReference type="InterPro" id="IPR001123">
    <property type="entry name" value="LeuE-type"/>
</dbReference>
<dbReference type="STRING" id="1736691.SAMN06295964_1255"/>
<name>A0A1T4YWZ2_9ACTN</name>
<gene>
    <name evidence="7" type="ORF">SAMN06295964_1255</name>
</gene>
<evidence type="ECO:0000256" key="1">
    <source>
        <dbReference type="ARBA" id="ARBA00004651"/>
    </source>
</evidence>
<protein>
    <submittedName>
        <fullName evidence="7">Threonine/homoserine/homoserine lactone efflux protein</fullName>
    </submittedName>
</protein>
<keyword evidence="8" id="KW-1185">Reference proteome</keyword>
<dbReference type="Pfam" id="PF01810">
    <property type="entry name" value="LysE"/>
    <property type="match status" value="1"/>
</dbReference>
<feature type="transmembrane region" description="Helical" evidence="6">
    <location>
        <begin position="6"/>
        <end position="29"/>
    </location>
</feature>
<accession>A0A1T4YWZ2</accession>
<dbReference type="RefSeq" id="WP_078699354.1">
    <property type="nucleotide sequence ID" value="NZ_LT796768.1"/>
</dbReference>
<dbReference type="GO" id="GO:0005886">
    <property type="term" value="C:plasma membrane"/>
    <property type="evidence" value="ECO:0007669"/>
    <property type="project" value="UniProtKB-SubCell"/>
</dbReference>
<dbReference type="PANTHER" id="PTHR30086:SF20">
    <property type="entry name" value="ARGININE EXPORTER PROTEIN ARGO-RELATED"/>
    <property type="match status" value="1"/>
</dbReference>
<proteinExistence type="predicted"/>
<comment type="subcellular location">
    <subcellularLocation>
        <location evidence="1">Cell membrane</location>
        <topology evidence="1">Multi-pass membrane protein</topology>
    </subcellularLocation>
</comment>
<feature type="transmembrane region" description="Helical" evidence="6">
    <location>
        <begin position="41"/>
        <end position="65"/>
    </location>
</feature>
<evidence type="ECO:0000256" key="4">
    <source>
        <dbReference type="ARBA" id="ARBA00022989"/>
    </source>
</evidence>
<reference evidence="8" key="1">
    <citation type="submission" date="2017-02" db="EMBL/GenBank/DDBJ databases">
        <authorList>
            <person name="Varghese N."/>
            <person name="Submissions S."/>
        </authorList>
    </citation>
    <scope>NUCLEOTIDE SEQUENCE [LARGE SCALE GENOMIC DNA]</scope>
    <source>
        <strain evidence="8">9H-4</strain>
    </source>
</reference>
<dbReference type="Proteomes" id="UP000191040">
    <property type="component" value="Chromosome I"/>
</dbReference>
<sequence>MPSPEALATFALASLVLILVPGPSVLFVIGRSLAHGRRAGILSVVGNGLGGLPIVVAVALGLGAIVAGSAVVFTVVKVLGAAYLIHLGIQAIRHGRIDVAAAEDGPDTDSPWRSLAEGFVVGVTNPKTIVFFVAVLPQFVDFGAGAIGAQMLVLGVLFLLIAVVCDSGWALLAGTARAWFVRSPRRLAAVRRTGGAMLVGLGGMLLTAPRT</sequence>
<evidence type="ECO:0000256" key="6">
    <source>
        <dbReference type="SAM" id="Phobius"/>
    </source>
</evidence>
<feature type="transmembrane region" description="Helical" evidence="6">
    <location>
        <begin position="152"/>
        <end position="172"/>
    </location>
</feature>
<keyword evidence="3 6" id="KW-0812">Transmembrane</keyword>
<dbReference type="AlphaFoldDB" id="A0A1T4YWZ2"/>
<keyword evidence="4 6" id="KW-1133">Transmembrane helix</keyword>
<dbReference type="EMBL" id="LT796768">
    <property type="protein sequence ID" value="SKB06292.1"/>
    <property type="molecule type" value="Genomic_DNA"/>
</dbReference>